<organism evidence="1 2">
    <name type="scientific">Aspergillus pseudodeflectus</name>
    <dbReference type="NCBI Taxonomy" id="176178"/>
    <lineage>
        <taxon>Eukaryota</taxon>
        <taxon>Fungi</taxon>
        <taxon>Dikarya</taxon>
        <taxon>Ascomycota</taxon>
        <taxon>Pezizomycotina</taxon>
        <taxon>Eurotiomycetes</taxon>
        <taxon>Eurotiomycetidae</taxon>
        <taxon>Eurotiales</taxon>
        <taxon>Aspergillaceae</taxon>
        <taxon>Aspergillus</taxon>
        <taxon>Aspergillus subgen. Nidulantes</taxon>
    </lineage>
</organism>
<evidence type="ECO:0000313" key="2">
    <source>
        <dbReference type="Proteomes" id="UP001610444"/>
    </source>
</evidence>
<sequence length="125" mass="13952">MTRIFAACMKYLQLPGGERRMNVACLNRYVHPEKIQAKSCRNIFFFFLNQNPRYDSLAGNLSFQGIFYLSCPISNRSCTFLLTQAVRCAIGLTCSVIGTAAGSITPMICLSWGKLPSSFFCSKQV</sequence>
<dbReference type="EMBL" id="JBFXLR010000043">
    <property type="protein sequence ID" value="KAL2844015.1"/>
    <property type="molecule type" value="Genomic_DNA"/>
</dbReference>
<keyword evidence="2" id="KW-1185">Reference proteome</keyword>
<accession>A0ABR4JVD9</accession>
<comment type="caution">
    <text evidence="1">The sequence shown here is derived from an EMBL/GenBank/DDBJ whole genome shotgun (WGS) entry which is preliminary data.</text>
</comment>
<name>A0ABR4JVD9_9EURO</name>
<evidence type="ECO:0000313" key="1">
    <source>
        <dbReference type="EMBL" id="KAL2844015.1"/>
    </source>
</evidence>
<reference evidence="1 2" key="1">
    <citation type="submission" date="2024-07" db="EMBL/GenBank/DDBJ databases">
        <title>Section-level genome sequencing and comparative genomics of Aspergillus sections Usti and Cavernicolus.</title>
        <authorList>
            <consortium name="Lawrence Berkeley National Laboratory"/>
            <person name="Nybo J.L."/>
            <person name="Vesth T.C."/>
            <person name="Theobald S."/>
            <person name="Frisvad J.C."/>
            <person name="Larsen T.O."/>
            <person name="Kjaerboelling I."/>
            <person name="Rothschild-Mancinelli K."/>
            <person name="Lyhne E.K."/>
            <person name="Kogle M.E."/>
            <person name="Barry K."/>
            <person name="Clum A."/>
            <person name="Na H."/>
            <person name="Ledsgaard L."/>
            <person name="Lin J."/>
            <person name="Lipzen A."/>
            <person name="Kuo A."/>
            <person name="Riley R."/>
            <person name="Mondo S."/>
            <person name="LaButti K."/>
            <person name="Haridas S."/>
            <person name="Pangalinan J."/>
            <person name="Salamov A.A."/>
            <person name="Simmons B.A."/>
            <person name="Magnuson J.K."/>
            <person name="Chen J."/>
            <person name="Drula E."/>
            <person name="Henrissat B."/>
            <person name="Wiebenga A."/>
            <person name="Lubbers R.J."/>
            <person name="Gomes A.C."/>
            <person name="Macurrencykelacurrency M.R."/>
            <person name="Stajich J."/>
            <person name="Grigoriev I.V."/>
            <person name="Mortensen U.H."/>
            <person name="De vries R.P."/>
            <person name="Baker S.E."/>
            <person name="Andersen M.R."/>
        </authorList>
    </citation>
    <scope>NUCLEOTIDE SEQUENCE [LARGE SCALE GENOMIC DNA]</scope>
    <source>
        <strain evidence="1 2">CBS 756.74</strain>
    </source>
</reference>
<dbReference type="GeneID" id="98151851"/>
<dbReference type="RefSeq" id="XP_070895921.1">
    <property type="nucleotide sequence ID" value="XM_071036687.1"/>
</dbReference>
<proteinExistence type="predicted"/>
<protein>
    <submittedName>
        <fullName evidence="1">Uncharacterized protein</fullName>
    </submittedName>
</protein>
<dbReference type="Proteomes" id="UP001610444">
    <property type="component" value="Unassembled WGS sequence"/>
</dbReference>
<gene>
    <name evidence="1" type="ORF">BJX68DRAFT_152463</name>
</gene>